<dbReference type="Proteomes" id="UP001182556">
    <property type="component" value="Unassembled WGS sequence"/>
</dbReference>
<sequence>MSKPAAPKVHQVAQTGFGEGTNDLYDQARPSYPAGVFEIIAKALPPAPTGGYTILEPGAGTGIFSRLVLSPPDGYVRLPISQLVGVEPSAGMRQAWDKAYAKIDPKSLLAKGSIVDGSFEDFSQSGVEKGSADLVAIAQAWHWCPDHESALREIAAYLSPHGLFVLVWNQESQEIPWQRDIRALYQDYDKGTPQQYKGWWKSMYDTKAYTELFAPPEEHSIPWTVGLTEEQFIDRIMSKSFLTEQNLSGQAREDFLAKARAIIRADDKEWIDKEVSYRA</sequence>
<dbReference type="GO" id="GO:0032259">
    <property type="term" value="P:methylation"/>
    <property type="evidence" value="ECO:0007669"/>
    <property type="project" value="UniProtKB-KW"/>
</dbReference>
<dbReference type="SUPFAM" id="SSF53335">
    <property type="entry name" value="S-adenosyl-L-methionine-dependent methyltransferases"/>
    <property type="match status" value="1"/>
</dbReference>
<feature type="domain" description="Methyltransferase type 11" evidence="4">
    <location>
        <begin position="55"/>
        <end position="166"/>
    </location>
</feature>
<dbReference type="EMBL" id="JAODAN010000011">
    <property type="protein sequence ID" value="KAK1921409.1"/>
    <property type="molecule type" value="Genomic_DNA"/>
</dbReference>
<evidence type="ECO:0000313" key="6">
    <source>
        <dbReference type="Proteomes" id="UP001182556"/>
    </source>
</evidence>
<dbReference type="InterPro" id="IPR029063">
    <property type="entry name" value="SAM-dependent_MTases_sf"/>
</dbReference>
<dbReference type="Gene3D" id="3.40.50.150">
    <property type="entry name" value="Vaccinia Virus protein VP39"/>
    <property type="match status" value="1"/>
</dbReference>
<comment type="similarity">
    <text evidence="1">Belongs to the methyltransferase superfamily.</text>
</comment>
<dbReference type="AlphaFoldDB" id="A0AAD9CT03"/>
<evidence type="ECO:0000256" key="1">
    <source>
        <dbReference type="ARBA" id="ARBA00008361"/>
    </source>
</evidence>
<name>A0AAD9CT03_PAPLA</name>
<proteinExistence type="inferred from homology"/>
<evidence type="ECO:0000256" key="2">
    <source>
        <dbReference type="ARBA" id="ARBA00022603"/>
    </source>
</evidence>
<evidence type="ECO:0000259" key="4">
    <source>
        <dbReference type="Pfam" id="PF08241"/>
    </source>
</evidence>
<evidence type="ECO:0000313" key="5">
    <source>
        <dbReference type="EMBL" id="KAK1921409.1"/>
    </source>
</evidence>
<dbReference type="GO" id="GO:0008757">
    <property type="term" value="F:S-adenosylmethionine-dependent methyltransferase activity"/>
    <property type="evidence" value="ECO:0007669"/>
    <property type="project" value="InterPro"/>
</dbReference>
<dbReference type="InterPro" id="IPR051052">
    <property type="entry name" value="Diverse_substrate_MTase"/>
</dbReference>
<keyword evidence="3" id="KW-0808">Transferase</keyword>
<dbReference type="PANTHER" id="PTHR44942:SF4">
    <property type="entry name" value="METHYLTRANSFERASE TYPE 11 DOMAIN-CONTAINING PROTEIN"/>
    <property type="match status" value="1"/>
</dbReference>
<reference evidence="5" key="1">
    <citation type="submission" date="2023-02" db="EMBL/GenBank/DDBJ databases">
        <title>Identification and recombinant expression of a fungal hydrolase from Papiliotrema laurentii that hydrolyzes apple cutin and clears colloidal polyester polyurethane.</title>
        <authorList>
            <consortium name="DOE Joint Genome Institute"/>
            <person name="Roman V.A."/>
            <person name="Bojanowski C."/>
            <person name="Crable B.R."/>
            <person name="Wagner D.N."/>
            <person name="Hung C.S."/>
            <person name="Nadeau L.J."/>
            <person name="Schratz L."/>
            <person name="Haridas S."/>
            <person name="Pangilinan J."/>
            <person name="Lipzen A."/>
            <person name="Na H."/>
            <person name="Yan M."/>
            <person name="Ng V."/>
            <person name="Grigoriev I.V."/>
            <person name="Spatafora J.W."/>
            <person name="Barlow D."/>
            <person name="Biffinger J."/>
            <person name="Kelley-Loughnane N."/>
            <person name="Varaljay V.A."/>
            <person name="Crookes-Goodson W.J."/>
        </authorList>
    </citation>
    <scope>NUCLEOTIDE SEQUENCE</scope>
    <source>
        <strain evidence="5">5307AH</strain>
    </source>
</reference>
<accession>A0AAD9CT03</accession>
<dbReference type="CDD" id="cd02440">
    <property type="entry name" value="AdoMet_MTases"/>
    <property type="match status" value="1"/>
</dbReference>
<dbReference type="PANTHER" id="PTHR44942">
    <property type="entry name" value="METHYLTRANSF_11 DOMAIN-CONTAINING PROTEIN"/>
    <property type="match status" value="1"/>
</dbReference>
<organism evidence="5 6">
    <name type="scientific">Papiliotrema laurentii</name>
    <name type="common">Cryptococcus laurentii</name>
    <dbReference type="NCBI Taxonomy" id="5418"/>
    <lineage>
        <taxon>Eukaryota</taxon>
        <taxon>Fungi</taxon>
        <taxon>Dikarya</taxon>
        <taxon>Basidiomycota</taxon>
        <taxon>Agaricomycotina</taxon>
        <taxon>Tremellomycetes</taxon>
        <taxon>Tremellales</taxon>
        <taxon>Rhynchogastremaceae</taxon>
        <taxon>Papiliotrema</taxon>
    </lineage>
</organism>
<comment type="caution">
    <text evidence="5">The sequence shown here is derived from an EMBL/GenBank/DDBJ whole genome shotgun (WGS) entry which is preliminary data.</text>
</comment>
<dbReference type="InterPro" id="IPR013216">
    <property type="entry name" value="Methyltransf_11"/>
</dbReference>
<gene>
    <name evidence="5" type="ORF">DB88DRAFT_500659</name>
</gene>
<evidence type="ECO:0000256" key="3">
    <source>
        <dbReference type="ARBA" id="ARBA00022679"/>
    </source>
</evidence>
<keyword evidence="2 5" id="KW-0489">Methyltransferase</keyword>
<protein>
    <submittedName>
        <fullName evidence="5">S-adenosyl-L-methionine-dependent methyltransferase</fullName>
    </submittedName>
</protein>
<keyword evidence="6" id="KW-1185">Reference proteome</keyword>
<dbReference type="Pfam" id="PF08241">
    <property type="entry name" value="Methyltransf_11"/>
    <property type="match status" value="1"/>
</dbReference>